<dbReference type="Proteomes" id="UP000553776">
    <property type="component" value="Unassembled WGS sequence"/>
</dbReference>
<name>A0A841TRX1_9BACL</name>
<dbReference type="RefSeq" id="WP_185135047.1">
    <property type="nucleotide sequence ID" value="NZ_JACJVR010000020.1"/>
</dbReference>
<dbReference type="AlphaFoldDB" id="A0A841TRX1"/>
<sequence length="271" mass="30933">MNLFNHYKQRENHCTNILMSLLAMNEAALLWPFLEQLIPGAAELDYGDVRFLLFAEHPPAETKPFEVIVGVAPFPRKETEDTAPNPGSIPDAWIVGENFTLLFEFKVTGTLNAAQFAAHRVKLSPNAREIEVTWKQVGEALRRLPARGTEKWLIEQFCEVIAELESPRPASRMPKQVISGRKARLDEPYFIITGNKRMGVYTVDVVQPNAPVHRLFANGNGIQSSRRWIQQFIHGSEEPESYMVEEDTVIDCCVDPDREKPAWNRWRLGTY</sequence>
<accession>A0A841TRX1</accession>
<evidence type="ECO:0000313" key="2">
    <source>
        <dbReference type="Proteomes" id="UP000553776"/>
    </source>
</evidence>
<protein>
    <submittedName>
        <fullName evidence="1">Uncharacterized protein</fullName>
    </submittedName>
</protein>
<evidence type="ECO:0000313" key="1">
    <source>
        <dbReference type="EMBL" id="MBB6691046.1"/>
    </source>
</evidence>
<dbReference type="EMBL" id="JACJVR010000020">
    <property type="protein sequence ID" value="MBB6691046.1"/>
    <property type="molecule type" value="Genomic_DNA"/>
</dbReference>
<keyword evidence="2" id="KW-1185">Reference proteome</keyword>
<proteinExistence type="predicted"/>
<comment type="caution">
    <text evidence="1">The sequence shown here is derived from an EMBL/GenBank/DDBJ whole genome shotgun (WGS) entry which is preliminary data.</text>
</comment>
<reference evidence="1 2" key="1">
    <citation type="submission" date="2020-08" db="EMBL/GenBank/DDBJ databases">
        <title>Cohnella phylogeny.</title>
        <authorList>
            <person name="Dunlap C."/>
        </authorList>
    </citation>
    <scope>NUCLEOTIDE SEQUENCE [LARGE SCALE GENOMIC DNA]</scope>
    <source>
        <strain evidence="1 2">DSM 25239</strain>
    </source>
</reference>
<gene>
    <name evidence="1" type="ORF">H7B90_06475</name>
</gene>
<organism evidence="1 2">
    <name type="scientific">Cohnella xylanilytica</name>
    <dbReference type="NCBI Taxonomy" id="557555"/>
    <lineage>
        <taxon>Bacteria</taxon>
        <taxon>Bacillati</taxon>
        <taxon>Bacillota</taxon>
        <taxon>Bacilli</taxon>
        <taxon>Bacillales</taxon>
        <taxon>Paenibacillaceae</taxon>
        <taxon>Cohnella</taxon>
    </lineage>
</organism>